<evidence type="ECO:0000313" key="2">
    <source>
        <dbReference type="EMBL" id="MBD2704442.1"/>
    </source>
</evidence>
<feature type="domain" description="YopX protein" evidence="1">
    <location>
        <begin position="1"/>
        <end position="133"/>
    </location>
</feature>
<keyword evidence="3" id="KW-1185">Reference proteome</keyword>
<protein>
    <recommendedName>
        <fullName evidence="1">YopX protein domain-containing protein</fullName>
    </recommendedName>
</protein>
<dbReference type="EMBL" id="JACWZY010000031">
    <property type="protein sequence ID" value="MBD2704442.1"/>
    <property type="molecule type" value="Genomic_DNA"/>
</dbReference>
<sequence length="148" mass="17161">MYPVHSICFEDETITHQLDGDASIEQWDDVYESPFKFHECELLQFTGVLDCEGNKIFEGDILYYSCILDDPDEDEDPLYEHHAVIQFMHGAFGELQFYPLEPIQTLAAMQSVISEGYDYRRIIGNVFENFNLLPDYVKEKFLSEAVAV</sequence>
<proteinExistence type="predicted"/>
<dbReference type="Proteomes" id="UP000598820">
    <property type="component" value="Unassembled WGS sequence"/>
</dbReference>
<evidence type="ECO:0000313" key="3">
    <source>
        <dbReference type="Proteomes" id="UP000598820"/>
    </source>
</evidence>
<name>A0A927AUI2_9BACT</name>
<dbReference type="Gene3D" id="2.30.30.290">
    <property type="entry name" value="YopX-like domains"/>
    <property type="match status" value="1"/>
</dbReference>
<comment type="caution">
    <text evidence="2">The sequence shown here is derived from an EMBL/GenBank/DDBJ whole genome shotgun (WGS) entry which is preliminary data.</text>
</comment>
<dbReference type="AlphaFoldDB" id="A0A927AUI2"/>
<organism evidence="2 3">
    <name type="scientific">Spirosoma profusum</name>
    <dbReference type="NCBI Taxonomy" id="2771354"/>
    <lineage>
        <taxon>Bacteria</taxon>
        <taxon>Pseudomonadati</taxon>
        <taxon>Bacteroidota</taxon>
        <taxon>Cytophagia</taxon>
        <taxon>Cytophagales</taxon>
        <taxon>Cytophagaceae</taxon>
        <taxon>Spirosoma</taxon>
    </lineage>
</organism>
<dbReference type="Pfam" id="PF09643">
    <property type="entry name" value="YopX"/>
    <property type="match status" value="1"/>
</dbReference>
<dbReference type="InterPro" id="IPR019096">
    <property type="entry name" value="YopX_protein"/>
</dbReference>
<dbReference type="InterPro" id="IPR023385">
    <property type="entry name" value="YopX-like_C"/>
</dbReference>
<reference evidence="2" key="1">
    <citation type="submission" date="2020-09" db="EMBL/GenBank/DDBJ databases">
        <authorList>
            <person name="Kim M.K."/>
        </authorList>
    </citation>
    <scope>NUCLEOTIDE SEQUENCE</scope>
    <source>
        <strain evidence="2">BT702</strain>
    </source>
</reference>
<evidence type="ECO:0000259" key="1">
    <source>
        <dbReference type="Pfam" id="PF09643"/>
    </source>
</evidence>
<dbReference type="SUPFAM" id="SSF159006">
    <property type="entry name" value="YopX-like"/>
    <property type="match status" value="1"/>
</dbReference>
<accession>A0A927AUI2</accession>
<gene>
    <name evidence="2" type="ORF">IC229_27625</name>
</gene>